<proteinExistence type="predicted"/>
<dbReference type="InterPro" id="IPR001130">
    <property type="entry name" value="TatD-like"/>
</dbReference>
<keyword evidence="1 2" id="KW-0378">Hydrolase</keyword>
<evidence type="ECO:0000256" key="1">
    <source>
        <dbReference type="ARBA" id="ARBA00022801"/>
    </source>
</evidence>
<evidence type="ECO:0000313" key="3">
    <source>
        <dbReference type="Proteomes" id="UP000095009"/>
    </source>
</evidence>
<dbReference type="PANTHER" id="PTHR47345:SF1">
    <property type="entry name" value="CUT9-INTERACTING PROTEIN SCN1"/>
    <property type="match status" value="1"/>
</dbReference>
<dbReference type="SUPFAM" id="SSF51556">
    <property type="entry name" value="Metallo-dependent hydrolases"/>
    <property type="match status" value="1"/>
</dbReference>
<sequence length="350" mass="39464">MTSLDEIRTILTQHPQIKIIDAHCHLNHESVNENETGKPVESLASILAVMSTQIDEFSKVSKLMITSPGIIGAFGLHPWFSHHVYDDSSLQTKLQHYQAVLVPSSKSFSKVVDWPRIIADLPEPMPLTKFKSILKEILLRHPKALIGECGLDKSYRVIPRNAQGPITFNISMEHQKLILCAQLEIALGLDRALSIHGVNCHGALYELLMRMSADGRNPLKVCLHSYSGPPSFLANYFPKRSNSGTNSHNIKAYLSLSYQINYTDDPRRWATFSELLNAVPANRILIESDYHGITLSENEDKVLSDEKQNQFMENIIKKISEGKEWELGAALSRFYDNWMGFTGETDQKCS</sequence>
<dbReference type="InterPro" id="IPR018228">
    <property type="entry name" value="DNase_TatD-rel_CS"/>
</dbReference>
<dbReference type="OrthoDB" id="413993at2759"/>
<evidence type="ECO:0000313" key="2">
    <source>
        <dbReference type="EMBL" id="ODQ68509.1"/>
    </source>
</evidence>
<dbReference type="EMBL" id="KV454406">
    <property type="protein sequence ID" value="ODQ68509.1"/>
    <property type="molecule type" value="Genomic_DNA"/>
</dbReference>
<dbReference type="Proteomes" id="UP000095009">
    <property type="component" value="Unassembled WGS sequence"/>
</dbReference>
<organism evidence="2 3">
    <name type="scientific">Nadsonia fulvescens var. elongata DSM 6958</name>
    <dbReference type="NCBI Taxonomy" id="857566"/>
    <lineage>
        <taxon>Eukaryota</taxon>
        <taxon>Fungi</taxon>
        <taxon>Dikarya</taxon>
        <taxon>Ascomycota</taxon>
        <taxon>Saccharomycotina</taxon>
        <taxon>Dipodascomycetes</taxon>
        <taxon>Dipodascales</taxon>
        <taxon>Dipodascales incertae sedis</taxon>
        <taxon>Nadsonia</taxon>
    </lineage>
</organism>
<protein>
    <submittedName>
        <fullName evidence="2">Metallo-dependent hydrolase</fullName>
    </submittedName>
</protein>
<name>A0A1E3PSW5_9ASCO</name>
<dbReference type="AlphaFoldDB" id="A0A1E3PSW5"/>
<accession>A0A1E3PSW5</accession>
<dbReference type="Pfam" id="PF01026">
    <property type="entry name" value="TatD_DNase"/>
    <property type="match status" value="1"/>
</dbReference>
<gene>
    <name evidence="2" type="ORF">NADFUDRAFT_49148</name>
</gene>
<dbReference type="InterPro" id="IPR032466">
    <property type="entry name" value="Metal_Hydrolase"/>
</dbReference>
<keyword evidence="3" id="KW-1185">Reference proteome</keyword>
<dbReference type="GO" id="GO:0016788">
    <property type="term" value="F:hydrolase activity, acting on ester bonds"/>
    <property type="evidence" value="ECO:0007669"/>
    <property type="project" value="InterPro"/>
</dbReference>
<dbReference type="PANTHER" id="PTHR47345">
    <property type="entry name" value="CUT9-INTERACTING PROTEIN SCN1"/>
    <property type="match status" value="1"/>
</dbReference>
<dbReference type="InterPro" id="IPR053044">
    <property type="entry name" value="Metallo-hydrolase/TatD-type"/>
</dbReference>
<dbReference type="PROSITE" id="PS01137">
    <property type="entry name" value="TATD_1"/>
    <property type="match status" value="1"/>
</dbReference>
<dbReference type="Gene3D" id="3.20.20.140">
    <property type="entry name" value="Metal-dependent hydrolases"/>
    <property type="match status" value="1"/>
</dbReference>
<reference evidence="2 3" key="1">
    <citation type="journal article" date="2016" name="Proc. Natl. Acad. Sci. U.S.A.">
        <title>Comparative genomics of biotechnologically important yeasts.</title>
        <authorList>
            <person name="Riley R."/>
            <person name="Haridas S."/>
            <person name="Wolfe K.H."/>
            <person name="Lopes M.R."/>
            <person name="Hittinger C.T."/>
            <person name="Goeker M."/>
            <person name="Salamov A.A."/>
            <person name="Wisecaver J.H."/>
            <person name="Long T.M."/>
            <person name="Calvey C.H."/>
            <person name="Aerts A.L."/>
            <person name="Barry K.W."/>
            <person name="Choi C."/>
            <person name="Clum A."/>
            <person name="Coughlan A.Y."/>
            <person name="Deshpande S."/>
            <person name="Douglass A.P."/>
            <person name="Hanson S.J."/>
            <person name="Klenk H.-P."/>
            <person name="LaButti K.M."/>
            <person name="Lapidus A."/>
            <person name="Lindquist E.A."/>
            <person name="Lipzen A.M."/>
            <person name="Meier-Kolthoff J.P."/>
            <person name="Ohm R.A."/>
            <person name="Otillar R.P."/>
            <person name="Pangilinan J.L."/>
            <person name="Peng Y."/>
            <person name="Rokas A."/>
            <person name="Rosa C.A."/>
            <person name="Scheuner C."/>
            <person name="Sibirny A.A."/>
            <person name="Slot J.C."/>
            <person name="Stielow J.B."/>
            <person name="Sun H."/>
            <person name="Kurtzman C.P."/>
            <person name="Blackwell M."/>
            <person name="Grigoriev I.V."/>
            <person name="Jeffries T.W."/>
        </authorList>
    </citation>
    <scope>NUCLEOTIDE SEQUENCE [LARGE SCALE GENOMIC DNA]</scope>
    <source>
        <strain evidence="2 3">DSM 6958</strain>
    </source>
</reference>